<reference evidence="8" key="1">
    <citation type="submission" date="2018-11" db="EMBL/GenBank/DDBJ databases">
        <title>Henneguya salminicola genome and transcriptome.</title>
        <authorList>
            <person name="Yahalomi D."/>
            <person name="Atkinson S.D."/>
            <person name="Neuhof M."/>
            <person name="Chang E.S."/>
            <person name="Philippe H."/>
            <person name="Cartwright P."/>
            <person name="Bartholomew J.L."/>
            <person name="Huchon D."/>
        </authorList>
    </citation>
    <scope>NUCLEOTIDE SEQUENCE</scope>
    <source>
        <strain evidence="8">Hz1</strain>
        <tissue evidence="8">Whole</tissue>
    </source>
</reference>
<dbReference type="PROSITE" id="PS51263">
    <property type="entry name" value="ADF_H"/>
    <property type="match status" value="1"/>
</dbReference>
<evidence type="ECO:0000256" key="6">
    <source>
        <dbReference type="PIRNR" id="PIRNR001788"/>
    </source>
</evidence>
<comment type="similarity">
    <text evidence="3 6">Belongs to the actin-binding proteins ADF family. GMF subfamily.</text>
</comment>
<dbReference type="GO" id="GO:0071933">
    <property type="term" value="F:Arp2/3 complex binding"/>
    <property type="evidence" value="ECO:0007669"/>
    <property type="project" value="InterPro"/>
</dbReference>
<dbReference type="AlphaFoldDB" id="A0A6G3ML02"/>
<dbReference type="GO" id="GO:0034316">
    <property type="term" value="P:negative regulation of Arp2/3 complex-mediated actin nucleation"/>
    <property type="evidence" value="ECO:0007669"/>
    <property type="project" value="TreeGrafter"/>
</dbReference>
<evidence type="ECO:0000256" key="4">
    <source>
        <dbReference type="ARBA" id="ARBA00022490"/>
    </source>
</evidence>
<dbReference type="GO" id="GO:0005634">
    <property type="term" value="C:nucleus"/>
    <property type="evidence" value="ECO:0007669"/>
    <property type="project" value="UniProtKB-SubCell"/>
</dbReference>
<keyword evidence="4" id="KW-0963">Cytoplasm</keyword>
<dbReference type="OrthoDB" id="3919494at2759"/>
<dbReference type="PANTHER" id="PTHR11249">
    <property type="entry name" value="GLIAL FACTOR NATURATION FACTOR"/>
    <property type="match status" value="1"/>
</dbReference>
<evidence type="ECO:0000256" key="2">
    <source>
        <dbReference type="ARBA" id="ARBA00004496"/>
    </source>
</evidence>
<dbReference type="Pfam" id="PF00241">
    <property type="entry name" value="Cofilin_ADF"/>
    <property type="match status" value="1"/>
</dbReference>
<dbReference type="GO" id="GO:0003779">
    <property type="term" value="F:actin binding"/>
    <property type="evidence" value="ECO:0007669"/>
    <property type="project" value="InterPro"/>
</dbReference>
<evidence type="ECO:0000256" key="1">
    <source>
        <dbReference type="ARBA" id="ARBA00004123"/>
    </source>
</evidence>
<dbReference type="GO" id="GO:0071846">
    <property type="term" value="P:actin filament debranching"/>
    <property type="evidence" value="ECO:0007669"/>
    <property type="project" value="InterPro"/>
</dbReference>
<comment type="subcellular location">
    <subcellularLocation>
        <location evidence="2">Cytoplasm</location>
    </subcellularLocation>
    <subcellularLocation>
        <location evidence="1">Nucleus</location>
    </subcellularLocation>
</comment>
<evidence type="ECO:0000259" key="7">
    <source>
        <dbReference type="PROSITE" id="PS51263"/>
    </source>
</evidence>
<evidence type="ECO:0000256" key="3">
    <source>
        <dbReference type="ARBA" id="ARBA00010055"/>
    </source>
</evidence>
<dbReference type="PIRSF" id="PIRSF001788">
    <property type="entry name" value="GMF-beta"/>
    <property type="match status" value="1"/>
</dbReference>
<keyword evidence="5" id="KW-0539">Nucleus</keyword>
<evidence type="ECO:0000313" key="8">
    <source>
        <dbReference type="EMBL" id="NDJ94641.1"/>
    </source>
</evidence>
<dbReference type="EMBL" id="GHBP01010173">
    <property type="protein sequence ID" value="NDJ94641.1"/>
    <property type="molecule type" value="Transcribed_RNA"/>
</dbReference>
<dbReference type="InterPro" id="IPR011171">
    <property type="entry name" value="GMF"/>
</dbReference>
<evidence type="ECO:0000256" key="5">
    <source>
        <dbReference type="ARBA" id="ARBA00023242"/>
    </source>
</evidence>
<dbReference type="FunFam" id="3.40.20.10:FF:000026">
    <property type="entry name" value="Glia maturation factor"/>
    <property type="match status" value="1"/>
</dbReference>
<dbReference type="InterPro" id="IPR029006">
    <property type="entry name" value="ADF-H/Gelsolin-like_dom_sf"/>
</dbReference>
<dbReference type="SUPFAM" id="SSF55753">
    <property type="entry name" value="Actin depolymerizing proteins"/>
    <property type="match status" value="1"/>
</dbReference>
<dbReference type="PANTHER" id="PTHR11249:SF2">
    <property type="entry name" value="GLIA MATURATION FACTOR"/>
    <property type="match status" value="1"/>
</dbReference>
<feature type="domain" description="ADF-H" evidence="7">
    <location>
        <begin position="6"/>
        <end position="139"/>
    </location>
</feature>
<protein>
    <submittedName>
        <fullName evidence="8">Glia maturation factor beta (Trinotate prediction)</fullName>
    </submittedName>
</protein>
<sequence>MSQIINMCDINEDVKTQLQRFRIKKVKETAAIIMKINMEKRELEIEEEIENASIEDLAEMIPQRQHRYIGLIFKHPKDDGRITYPLVLIFSSPAGTKMEHQMMYANTANQVMSAGGFTIQFWLADTEDLTTSWLTEQMKLLK</sequence>
<dbReference type="GO" id="GO:0030864">
    <property type="term" value="C:cortical actin cytoskeleton"/>
    <property type="evidence" value="ECO:0007669"/>
    <property type="project" value="TreeGrafter"/>
</dbReference>
<accession>A0A6G3ML02</accession>
<dbReference type="InterPro" id="IPR002108">
    <property type="entry name" value="ADF-H"/>
</dbReference>
<dbReference type="Gene3D" id="3.40.20.10">
    <property type="entry name" value="Severin"/>
    <property type="match status" value="1"/>
</dbReference>
<dbReference type="SMART" id="SM00102">
    <property type="entry name" value="ADF"/>
    <property type="match status" value="1"/>
</dbReference>
<name>A0A6G3ML02_HENSL</name>
<proteinExistence type="inferred from homology"/>
<organism evidence="8">
    <name type="scientific">Henneguya salminicola</name>
    <name type="common">Myxosporean</name>
    <dbReference type="NCBI Taxonomy" id="69463"/>
    <lineage>
        <taxon>Eukaryota</taxon>
        <taxon>Metazoa</taxon>
        <taxon>Cnidaria</taxon>
        <taxon>Myxozoa</taxon>
        <taxon>Myxosporea</taxon>
        <taxon>Bivalvulida</taxon>
        <taxon>Platysporina</taxon>
        <taxon>Myxobolidae</taxon>
        <taxon>Henneguya</taxon>
    </lineage>
</organism>